<evidence type="ECO:0008006" key="5">
    <source>
        <dbReference type="Google" id="ProtNLM"/>
    </source>
</evidence>
<feature type="transmembrane region" description="Helical" evidence="2">
    <location>
        <begin position="402"/>
        <end position="425"/>
    </location>
</feature>
<feature type="region of interest" description="Disordered" evidence="1">
    <location>
        <begin position="437"/>
        <end position="460"/>
    </location>
</feature>
<dbReference type="SUPFAM" id="SSF81442">
    <property type="entry name" value="Cytochrome c oxidase subunit I-like"/>
    <property type="match status" value="1"/>
</dbReference>
<keyword evidence="2" id="KW-0472">Membrane</keyword>
<dbReference type="EMBL" id="JBHUDK010000012">
    <property type="protein sequence ID" value="MFD1600051.1"/>
    <property type="molecule type" value="Genomic_DNA"/>
</dbReference>
<reference evidence="3 4" key="1">
    <citation type="journal article" date="2019" name="Int. J. Syst. Evol. Microbiol.">
        <title>The Global Catalogue of Microorganisms (GCM) 10K type strain sequencing project: providing services to taxonomists for standard genome sequencing and annotation.</title>
        <authorList>
            <consortium name="The Broad Institute Genomics Platform"/>
            <consortium name="The Broad Institute Genome Sequencing Center for Infectious Disease"/>
            <person name="Wu L."/>
            <person name="Ma J."/>
        </authorList>
    </citation>
    <scope>NUCLEOTIDE SEQUENCE [LARGE SCALE GENOMIC DNA]</scope>
    <source>
        <strain evidence="3 4">CGMCC 1.12121</strain>
    </source>
</reference>
<proteinExistence type="predicted"/>
<dbReference type="InterPro" id="IPR036927">
    <property type="entry name" value="Cyt_c_oxase-like_su1_sf"/>
</dbReference>
<evidence type="ECO:0000313" key="3">
    <source>
        <dbReference type="EMBL" id="MFD1600051.1"/>
    </source>
</evidence>
<feature type="transmembrane region" description="Helical" evidence="2">
    <location>
        <begin position="371"/>
        <end position="390"/>
    </location>
</feature>
<feature type="transmembrane region" description="Helical" evidence="2">
    <location>
        <begin position="120"/>
        <end position="137"/>
    </location>
</feature>
<keyword evidence="2" id="KW-1133">Transmembrane helix</keyword>
<feature type="transmembrane region" description="Helical" evidence="2">
    <location>
        <begin position="327"/>
        <end position="350"/>
    </location>
</feature>
<name>A0ABD6CQN9_9EURY</name>
<dbReference type="RefSeq" id="WP_256421106.1">
    <property type="nucleotide sequence ID" value="NZ_JANHDI010000006.1"/>
</dbReference>
<protein>
    <recommendedName>
        <fullName evidence="5">Cbb3-type cytochrome c oxidase subunit I</fullName>
    </recommendedName>
</protein>
<sequence>MSAIPGDIETETQPPIAIPLRHFLVGLLFLLAGALVGTLGPLGVIPGAPALAHVHLLLAGWVCVTIMGAMTQFVPVWSGTTLHSRLLSRIQLWTVTGGLAGFVFCLLGGFYAWLPLFGTLLLLGFWIFVYNVGRTLLGVRPWDVTERHFAIALAFFILVTLFGLVLALGYTRPLLADLPISRSALRGSHATLAVFGAVLTTVFGALYQLGTMFTQTELHGADHHLRRVEEVGYPVGVLLLAGGRLFDAVAIGRIGALLVAIGIGAMGLVLGRRLLETAVAWNPMLRRYAVAAAAMVSWAALTVPAWYASPLDSGATFGSSAGTHLLLFGVVGFVVAGTLYHVVPFIVWVNRYSDRLGLEAVPMIDDLYDDRLARLDFVALLIGGLALVVAEVLSTTGVETGVLTTLSLFGGTVSTLGFAVFAVNLGRTVRRHSPQSVLSIGGVGDSGGDRPPHHSKQSDR</sequence>
<organism evidence="3 4">
    <name type="scientific">Halobellus rarus</name>
    <dbReference type="NCBI Taxonomy" id="1126237"/>
    <lineage>
        <taxon>Archaea</taxon>
        <taxon>Methanobacteriati</taxon>
        <taxon>Methanobacteriota</taxon>
        <taxon>Stenosarchaea group</taxon>
        <taxon>Halobacteria</taxon>
        <taxon>Halobacteriales</taxon>
        <taxon>Haloferacaceae</taxon>
        <taxon>Halobellus</taxon>
    </lineage>
</organism>
<keyword evidence="2" id="KW-0812">Transmembrane</keyword>
<comment type="caution">
    <text evidence="3">The sequence shown here is derived from an EMBL/GenBank/DDBJ whole genome shotgun (WGS) entry which is preliminary data.</text>
</comment>
<feature type="transmembrane region" description="Helical" evidence="2">
    <location>
        <begin position="287"/>
        <end position="307"/>
    </location>
</feature>
<feature type="compositionally biased region" description="Basic and acidic residues" evidence="1">
    <location>
        <begin position="447"/>
        <end position="460"/>
    </location>
</feature>
<dbReference type="Proteomes" id="UP001597085">
    <property type="component" value="Unassembled WGS sequence"/>
</dbReference>
<feature type="transmembrane region" description="Helical" evidence="2">
    <location>
        <begin position="56"/>
        <end position="78"/>
    </location>
</feature>
<feature type="transmembrane region" description="Helical" evidence="2">
    <location>
        <begin position="23"/>
        <end position="44"/>
    </location>
</feature>
<feature type="transmembrane region" description="Helical" evidence="2">
    <location>
        <begin position="149"/>
        <end position="170"/>
    </location>
</feature>
<dbReference type="AlphaFoldDB" id="A0ABD6CQN9"/>
<feature type="transmembrane region" description="Helical" evidence="2">
    <location>
        <begin position="257"/>
        <end position="275"/>
    </location>
</feature>
<feature type="transmembrane region" description="Helical" evidence="2">
    <location>
        <begin position="90"/>
        <end position="114"/>
    </location>
</feature>
<evidence type="ECO:0000313" key="4">
    <source>
        <dbReference type="Proteomes" id="UP001597085"/>
    </source>
</evidence>
<dbReference type="Gene3D" id="1.20.210.10">
    <property type="entry name" value="Cytochrome c oxidase-like, subunit I domain"/>
    <property type="match status" value="1"/>
</dbReference>
<evidence type="ECO:0000256" key="2">
    <source>
        <dbReference type="SAM" id="Phobius"/>
    </source>
</evidence>
<accession>A0ABD6CQN9</accession>
<evidence type="ECO:0000256" key="1">
    <source>
        <dbReference type="SAM" id="MobiDB-lite"/>
    </source>
</evidence>
<keyword evidence="4" id="KW-1185">Reference proteome</keyword>
<feature type="transmembrane region" description="Helical" evidence="2">
    <location>
        <begin position="190"/>
        <end position="210"/>
    </location>
</feature>
<gene>
    <name evidence="3" type="ORF">ACFSBX_13890</name>
</gene>